<comment type="similarity">
    <text evidence="2 6">Belongs to the FKBP-type PPIase family.</text>
</comment>
<evidence type="ECO:0000313" key="9">
    <source>
        <dbReference type="EMBL" id="HIX74788.1"/>
    </source>
</evidence>
<feature type="signal peptide" evidence="7">
    <location>
        <begin position="1"/>
        <end position="24"/>
    </location>
</feature>
<evidence type="ECO:0000256" key="1">
    <source>
        <dbReference type="ARBA" id="ARBA00000971"/>
    </source>
</evidence>
<dbReference type="InterPro" id="IPR046357">
    <property type="entry name" value="PPIase_dom_sf"/>
</dbReference>
<dbReference type="PANTHER" id="PTHR43811:SF19">
    <property type="entry name" value="39 KDA FK506-BINDING NUCLEAR PROTEIN"/>
    <property type="match status" value="1"/>
</dbReference>
<dbReference type="Pfam" id="PF00254">
    <property type="entry name" value="FKBP_C"/>
    <property type="match status" value="1"/>
</dbReference>
<dbReference type="PROSITE" id="PS51257">
    <property type="entry name" value="PROKAR_LIPOPROTEIN"/>
    <property type="match status" value="1"/>
</dbReference>
<dbReference type="Gene3D" id="3.10.50.40">
    <property type="match status" value="1"/>
</dbReference>
<evidence type="ECO:0000313" key="10">
    <source>
        <dbReference type="Proteomes" id="UP000886740"/>
    </source>
</evidence>
<organism evidence="9 10">
    <name type="scientific">Candidatus Parabacteroides intestinipullorum</name>
    <dbReference type="NCBI Taxonomy" id="2838723"/>
    <lineage>
        <taxon>Bacteria</taxon>
        <taxon>Pseudomonadati</taxon>
        <taxon>Bacteroidota</taxon>
        <taxon>Bacteroidia</taxon>
        <taxon>Bacteroidales</taxon>
        <taxon>Tannerellaceae</taxon>
        <taxon>Parabacteroides</taxon>
    </lineage>
</organism>
<keyword evidence="3 5" id="KW-0697">Rotamase</keyword>
<dbReference type="PROSITE" id="PS50059">
    <property type="entry name" value="FKBP_PPIASE"/>
    <property type="match status" value="1"/>
</dbReference>
<gene>
    <name evidence="9" type="ORF">H9977_07130</name>
</gene>
<evidence type="ECO:0000256" key="6">
    <source>
        <dbReference type="RuleBase" id="RU003915"/>
    </source>
</evidence>
<feature type="chain" id="PRO_5038592304" description="Peptidyl-prolyl cis-trans isomerase" evidence="7">
    <location>
        <begin position="25"/>
        <end position="193"/>
    </location>
</feature>
<evidence type="ECO:0000256" key="2">
    <source>
        <dbReference type="ARBA" id="ARBA00006577"/>
    </source>
</evidence>
<comment type="catalytic activity">
    <reaction evidence="1 5 6">
        <text>[protein]-peptidylproline (omega=180) = [protein]-peptidylproline (omega=0)</text>
        <dbReference type="Rhea" id="RHEA:16237"/>
        <dbReference type="Rhea" id="RHEA-COMP:10747"/>
        <dbReference type="Rhea" id="RHEA-COMP:10748"/>
        <dbReference type="ChEBI" id="CHEBI:83833"/>
        <dbReference type="ChEBI" id="CHEBI:83834"/>
        <dbReference type="EC" id="5.2.1.8"/>
    </reaction>
</comment>
<dbReference type="SUPFAM" id="SSF54534">
    <property type="entry name" value="FKBP-like"/>
    <property type="match status" value="1"/>
</dbReference>
<evidence type="ECO:0000256" key="5">
    <source>
        <dbReference type="PROSITE-ProRule" id="PRU00277"/>
    </source>
</evidence>
<evidence type="ECO:0000256" key="4">
    <source>
        <dbReference type="ARBA" id="ARBA00023235"/>
    </source>
</evidence>
<dbReference type="InterPro" id="IPR001179">
    <property type="entry name" value="PPIase_FKBP_dom"/>
</dbReference>
<proteinExistence type="inferred from homology"/>
<reference evidence="9" key="2">
    <citation type="submission" date="2021-04" db="EMBL/GenBank/DDBJ databases">
        <authorList>
            <person name="Gilroy R."/>
        </authorList>
    </citation>
    <scope>NUCLEOTIDE SEQUENCE</scope>
    <source>
        <strain evidence="9">ChiGjej6B6-14162</strain>
    </source>
</reference>
<keyword evidence="7" id="KW-0732">Signal</keyword>
<dbReference type="EC" id="5.2.1.8" evidence="6"/>
<dbReference type="EMBL" id="DXEL01000048">
    <property type="protein sequence ID" value="HIX74788.1"/>
    <property type="molecule type" value="Genomic_DNA"/>
</dbReference>
<dbReference type="GO" id="GO:0003755">
    <property type="term" value="F:peptidyl-prolyl cis-trans isomerase activity"/>
    <property type="evidence" value="ECO:0007669"/>
    <property type="project" value="UniProtKB-UniRule"/>
</dbReference>
<evidence type="ECO:0000259" key="8">
    <source>
        <dbReference type="PROSITE" id="PS50059"/>
    </source>
</evidence>
<accession>A0A9D2BG41</accession>
<protein>
    <recommendedName>
        <fullName evidence="6">Peptidyl-prolyl cis-trans isomerase</fullName>
        <ecNumber evidence="6">5.2.1.8</ecNumber>
    </recommendedName>
</protein>
<dbReference type="Proteomes" id="UP000886740">
    <property type="component" value="Unassembled WGS sequence"/>
</dbReference>
<keyword evidence="4 5" id="KW-0413">Isomerase</keyword>
<dbReference type="PANTHER" id="PTHR43811">
    <property type="entry name" value="FKBP-TYPE PEPTIDYL-PROLYL CIS-TRANS ISOMERASE FKPA"/>
    <property type="match status" value="1"/>
</dbReference>
<sequence>MIRKFGYIAFLFLCALSFSLVSCGSDDDDDNTEVVYDEAWKAENEQAFEEKKSDPEFTEVKSTGNEGSILMKQLQAGDGERVYYTSRVKVYYKCSTIDGVVQDERSRPYDDPFRVAVSSGVADYDSSSNPDGYSTVIIGWTIALQQMRVGDKWEVWIPWQLAYGYEQKGDIQPCSALIFEIEVVDVLQKGETE</sequence>
<feature type="domain" description="PPIase FKBP-type" evidence="8">
    <location>
        <begin position="85"/>
        <end position="187"/>
    </location>
</feature>
<name>A0A9D2BG41_9BACT</name>
<comment type="caution">
    <text evidence="9">The sequence shown here is derived from an EMBL/GenBank/DDBJ whole genome shotgun (WGS) entry which is preliminary data.</text>
</comment>
<dbReference type="AlphaFoldDB" id="A0A9D2BG41"/>
<evidence type="ECO:0000256" key="3">
    <source>
        <dbReference type="ARBA" id="ARBA00023110"/>
    </source>
</evidence>
<evidence type="ECO:0000256" key="7">
    <source>
        <dbReference type="SAM" id="SignalP"/>
    </source>
</evidence>
<reference evidence="9" key="1">
    <citation type="journal article" date="2021" name="PeerJ">
        <title>Extensive microbial diversity within the chicken gut microbiome revealed by metagenomics and culture.</title>
        <authorList>
            <person name="Gilroy R."/>
            <person name="Ravi A."/>
            <person name="Getino M."/>
            <person name="Pursley I."/>
            <person name="Horton D.L."/>
            <person name="Alikhan N.F."/>
            <person name="Baker D."/>
            <person name="Gharbi K."/>
            <person name="Hall N."/>
            <person name="Watson M."/>
            <person name="Adriaenssens E.M."/>
            <person name="Foster-Nyarko E."/>
            <person name="Jarju S."/>
            <person name="Secka A."/>
            <person name="Antonio M."/>
            <person name="Oren A."/>
            <person name="Chaudhuri R.R."/>
            <person name="La Ragione R."/>
            <person name="Hildebrand F."/>
            <person name="Pallen M.J."/>
        </authorList>
    </citation>
    <scope>NUCLEOTIDE SEQUENCE</scope>
    <source>
        <strain evidence="9">ChiGjej6B6-14162</strain>
    </source>
</reference>